<dbReference type="AlphaFoldDB" id="A0A0B7F8V5"/>
<feature type="region of interest" description="Disordered" evidence="1">
    <location>
        <begin position="53"/>
        <end position="77"/>
    </location>
</feature>
<keyword evidence="3" id="KW-1185">Reference proteome</keyword>
<evidence type="ECO:0000313" key="3">
    <source>
        <dbReference type="Proteomes" id="UP000059188"/>
    </source>
</evidence>
<accession>A0A0B7F8V5</accession>
<dbReference type="EMBL" id="LN679240">
    <property type="protein sequence ID" value="CEL53980.1"/>
    <property type="molecule type" value="Genomic_DNA"/>
</dbReference>
<dbReference type="Proteomes" id="UP000059188">
    <property type="component" value="Unassembled WGS sequence"/>
</dbReference>
<sequence>MEQIIKFIQRQEVIQIHRAYLEEHYGHFASVPKPEHVGDDMVEDLDVEEEGLPGTEANKETGINPEGEDEVGHGDNKGEEVDQGVEDINNAIVGMQLNPVSQHQGQIVAYFQPDLAIASIPTRLGVLGAKLIKIYAATNLIPLTTQFLERLRCRQSLTILNLFNIYHKLALSHPAPLFAPHKSIQQDVIRAYPATKSRYGHITRGEHFNAILFLDQPDKFGIHWYCAGHV</sequence>
<gene>
    <name evidence="2" type="ORF">RSOLAG1IB_11512</name>
</gene>
<protein>
    <submittedName>
        <fullName evidence="2">Uncharacterized protein</fullName>
    </submittedName>
</protein>
<name>A0A0B7F8V5_THACB</name>
<evidence type="ECO:0000256" key="1">
    <source>
        <dbReference type="SAM" id="MobiDB-lite"/>
    </source>
</evidence>
<evidence type="ECO:0000313" key="2">
    <source>
        <dbReference type="EMBL" id="CEL53980.1"/>
    </source>
</evidence>
<reference evidence="2 3" key="1">
    <citation type="submission" date="2014-11" db="EMBL/GenBank/DDBJ databases">
        <authorList>
            <person name="Wibberg Daniel"/>
        </authorList>
    </citation>
    <scope>NUCLEOTIDE SEQUENCE [LARGE SCALE GENOMIC DNA]</scope>
    <source>
        <strain evidence="2">Rhizoctonia solani AG1-IB 7/3/14</strain>
    </source>
</reference>
<proteinExistence type="predicted"/>
<organism evidence="2 3">
    <name type="scientific">Thanatephorus cucumeris (strain AG1-IB / isolate 7/3/14)</name>
    <name type="common">Lettuce bottom rot fungus</name>
    <name type="synonym">Rhizoctonia solani</name>
    <dbReference type="NCBI Taxonomy" id="1108050"/>
    <lineage>
        <taxon>Eukaryota</taxon>
        <taxon>Fungi</taxon>
        <taxon>Dikarya</taxon>
        <taxon>Basidiomycota</taxon>
        <taxon>Agaricomycotina</taxon>
        <taxon>Agaricomycetes</taxon>
        <taxon>Cantharellales</taxon>
        <taxon>Ceratobasidiaceae</taxon>
        <taxon>Rhizoctonia</taxon>
        <taxon>Rhizoctonia solani AG-1</taxon>
    </lineage>
</organism>